<dbReference type="Pfam" id="PF00961">
    <property type="entry name" value="LAGLIDADG_1"/>
    <property type="match status" value="1"/>
</dbReference>
<keyword evidence="4" id="KW-0255">Endonuclease</keyword>
<dbReference type="InterPro" id="IPR027434">
    <property type="entry name" value="Homing_endonucl"/>
</dbReference>
<evidence type="ECO:0000256" key="3">
    <source>
        <dbReference type="ARBA" id="ARBA00022722"/>
    </source>
</evidence>
<dbReference type="GO" id="GO:0004129">
    <property type="term" value="F:cytochrome-c oxidase activity"/>
    <property type="evidence" value="ECO:0007669"/>
    <property type="project" value="InterPro"/>
</dbReference>
<feature type="domain" description="Cytochrome oxidase subunit I profile" evidence="8">
    <location>
        <begin position="1"/>
        <end position="111"/>
    </location>
</feature>
<dbReference type="GO" id="GO:0006123">
    <property type="term" value="P:mitochondrial electron transport, cytochrome c to oxygen"/>
    <property type="evidence" value="ECO:0007669"/>
    <property type="project" value="TreeGrafter"/>
</dbReference>
<reference evidence="9" key="1">
    <citation type="submission" date="2020-12" db="EMBL/GenBank/DDBJ databases">
        <title>Metabolic potential, ecology and presence of endohyphal bacteria is reflected in genomic diversity of Mucoromycotina.</title>
        <authorList>
            <person name="Muszewska A."/>
            <person name="Okrasinska A."/>
            <person name="Steczkiewicz K."/>
            <person name="Drgas O."/>
            <person name="Orlowska M."/>
            <person name="Perlinska-Lenart U."/>
            <person name="Aleksandrzak-Piekarczyk T."/>
            <person name="Szatraj K."/>
            <person name="Zielenkiewicz U."/>
            <person name="Pilsyk S."/>
            <person name="Malc E."/>
            <person name="Mieczkowski P."/>
            <person name="Kruszewska J.S."/>
            <person name="Biernat P."/>
            <person name="Pawlowska J."/>
        </authorList>
    </citation>
    <scope>NUCLEOTIDE SEQUENCE</scope>
    <source>
        <strain evidence="9">WA0000017839</strain>
    </source>
</reference>
<dbReference type="GO" id="GO:0004519">
    <property type="term" value="F:endonuclease activity"/>
    <property type="evidence" value="ECO:0007669"/>
    <property type="project" value="UniProtKB-KW"/>
</dbReference>
<dbReference type="SUPFAM" id="SSF82771">
    <property type="entry name" value="GIY-YIG endonuclease"/>
    <property type="match status" value="1"/>
</dbReference>
<dbReference type="SMART" id="SM00465">
    <property type="entry name" value="GIYc"/>
    <property type="match status" value="1"/>
</dbReference>
<evidence type="ECO:0000256" key="7">
    <source>
        <dbReference type="SAM" id="Phobius"/>
    </source>
</evidence>
<dbReference type="GO" id="GO:0005739">
    <property type="term" value="C:mitochondrion"/>
    <property type="evidence" value="ECO:0007669"/>
    <property type="project" value="UniProtKB-ARBA"/>
</dbReference>
<evidence type="ECO:0000256" key="6">
    <source>
        <dbReference type="ARBA" id="ARBA00022886"/>
    </source>
</evidence>
<dbReference type="Gene3D" id="3.10.28.10">
    <property type="entry name" value="Homing endonucleases"/>
    <property type="match status" value="2"/>
</dbReference>
<dbReference type="GO" id="GO:0006314">
    <property type="term" value="P:intron homing"/>
    <property type="evidence" value="ECO:0007669"/>
    <property type="project" value="UniProtKB-KW"/>
</dbReference>
<evidence type="ECO:0000256" key="4">
    <source>
        <dbReference type="ARBA" id="ARBA00022759"/>
    </source>
</evidence>
<dbReference type="InterPro" id="IPR000305">
    <property type="entry name" value="GIY-YIG_endonuc"/>
</dbReference>
<dbReference type="SUPFAM" id="SSF81442">
    <property type="entry name" value="Cytochrome c oxidase subunit I-like"/>
    <property type="match status" value="2"/>
</dbReference>
<gene>
    <name evidence="9" type="ORF">INT47_004841</name>
</gene>
<dbReference type="GO" id="GO:0020037">
    <property type="term" value="F:heme binding"/>
    <property type="evidence" value="ECO:0007669"/>
    <property type="project" value="InterPro"/>
</dbReference>
<keyword evidence="6" id="KW-0404">Intron homing</keyword>
<sequence>MIGTAFSMLIRLELAGPGVQYLQGDHQLYNVIVTAHAFVMIFFLVMPAMIGGFGNWFVPLMIGAPDMAFPRLNNISFWLLPPSLFLLVASAFVENGAGTGWTVENGKQSPICKDRATKHHSMRETPQFGKNYSSIMNPLGFNRLAVKMFLTRGQSAWGKLDYSTLSHQRLNVMQPKNTEFQQWLVGVGSVSVESNRDMGSFRIRGRKQLANTIFPIFDQYPLLTTKYFNYAKFKSAYAILEDKELTKSQRNAQIETLLSTKPDESYISPAWNKITLPIADANEAGKVISKSWLIGFVEAEGSFYLTSKDVSRIVHGFGITQKLDRVVLEGIRHILHISTKVVYKEKYNHHMIDTTNSRAISNVSEYFFNTMKGVASHSGGSVDLAIFSLHLSGISSMLGAMNFCLLGGRYGTTINKMLMGLAHKLQLTIYEHLVRFNSTHHNSKSNNPIINDVDLFSENSKGPNKDKSSWLTYMSKEMKKKFELARDFMLTNEKANVDIINKLLDSAPAQPAMNHRAFRPADSNISEKDLQNMLNGPKILFTNLSDKKLLMKTITKTGKDFGSLAGIYIWTHIPSNQKYVGSAIHLPTRLRSYFLKTSNIGKLLPILNNSLSEFSLEVKFTPYSNDFRNELVVEQYYLLDKSFNLNTIRVSNNPSGSNAKSLFMYNRDCSILYYSSLKQIDFVRKLGIHHTTFTKHLNNKTFYLGKYLFLKEFIDTAQKVDLSMFDLLNMLEKDRVKFNINKPVNSLSTSVVLIDASTQEKYFFLSLGSALKFIRDKGYRADQRTLVKRLDTNIQYYNYYCKKAPVK</sequence>
<evidence type="ECO:0000313" key="10">
    <source>
        <dbReference type="Proteomes" id="UP000603453"/>
    </source>
</evidence>
<proteinExistence type="inferred from homology"/>
<dbReference type="EMBL" id="JAEPRD010000163">
    <property type="protein sequence ID" value="KAG2195737.1"/>
    <property type="molecule type" value="Genomic_DNA"/>
</dbReference>
<dbReference type="PRINTS" id="PR01165">
    <property type="entry name" value="CYCOXIDASEI"/>
</dbReference>
<keyword evidence="10" id="KW-1185">Reference proteome</keyword>
<keyword evidence="7" id="KW-0472">Membrane</keyword>
<dbReference type="AlphaFoldDB" id="A0A8H7QN87"/>
<dbReference type="InterPro" id="IPR023616">
    <property type="entry name" value="Cyt_c_oxase-like_su1_dom"/>
</dbReference>
<dbReference type="Gene3D" id="1.20.210.10">
    <property type="entry name" value="Cytochrome c oxidase-like, subunit I domain"/>
    <property type="match status" value="1"/>
</dbReference>
<evidence type="ECO:0000256" key="1">
    <source>
        <dbReference type="ARBA" id="ARBA00009332"/>
    </source>
</evidence>
<dbReference type="InterPro" id="IPR036927">
    <property type="entry name" value="Cyt_c_oxase-like_su1_sf"/>
</dbReference>
<comment type="similarity">
    <text evidence="1">In the C-terminal section; belongs to the LAGLIDADG endonuclease family.</text>
</comment>
<dbReference type="SUPFAM" id="SSF55608">
    <property type="entry name" value="Homing endonucleases"/>
    <property type="match status" value="2"/>
</dbReference>
<feature type="transmembrane region" description="Helical" evidence="7">
    <location>
        <begin position="31"/>
        <end position="54"/>
    </location>
</feature>
<evidence type="ECO:0000256" key="2">
    <source>
        <dbReference type="ARBA" id="ARBA00010468"/>
    </source>
</evidence>
<comment type="caution">
    <text evidence="9">The sequence shown here is derived from an EMBL/GenBank/DDBJ whole genome shotgun (WGS) entry which is preliminary data.</text>
</comment>
<dbReference type="PANTHER" id="PTHR10422:SF18">
    <property type="entry name" value="CYTOCHROME C OXIDASE SUBUNIT 1"/>
    <property type="match status" value="1"/>
</dbReference>
<dbReference type="InterPro" id="IPR035901">
    <property type="entry name" value="GIY-YIG_endonuc_sf"/>
</dbReference>
<dbReference type="Proteomes" id="UP000603453">
    <property type="component" value="Unassembled WGS sequence"/>
</dbReference>
<name>A0A8H7QN87_9FUNG</name>
<evidence type="ECO:0000313" key="9">
    <source>
        <dbReference type="EMBL" id="KAG2195737.1"/>
    </source>
</evidence>
<dbReference type="OrthoDB" id="5381460at2759"/>
<dbReference type="InterPro" id="IPR000883">
    <property type="entry name" value="Cyt_C_Oxase_1"/>
</dbReference>
<dbReference type="SMART" id="SM00497">
    <property type="entry name" value="IENR1"/>
    <property type="match status" value="2"/>
</dbReference>
<keyword evidence="3" id="KW-0540">Nuclease</keyword>
<keyword evidence="7" id="KW-1133">Transmembrane helix</keyword>
<keyword evidence="5" id="KW-0378">Hydrolase</keyword>
<organism evidence="9 10">
    <name type="scientific">Mucor saturninus</name>
    <dbReference type="NCBI Taxonomy" id="64648"/>
    <lineage>
        <taxon>Eukaryota</taxon>
        <taxon>Fungi</taxon>
        <taxon>Fungi incertae sedis</taxon>
        <taxon>Mucoromycota</taxon>
        <taxon>Mucoromycotina</taxon>
        <taxon>Mucoromycetes</taxon>
        <taxon>Mucorales</taxon>
        <taxon>Mucorineae</taxon>
        <taxon>Mucoraceae</taxon>
        <taxon>Mucor</taxon>
    </lineage>
</organism>
<dbReference type="PROSITE" id="PS50855">
    <property type="entry name" value="COX1"/>
    <property type="match status" value="1"/>
</dbReference>
<dbReference type="GO" id="GO:0016787">
    <property type="term" value="F:hydrolase activity"/>
    <property type="evidence" value="ECO:0007669"/>
    <property type="project" value="UniProtKB-KW"/>
</dbReference>
<protein>
    <recommendedName>
        <fullName evidence="8">Cytochrome oxidase subunit I profile domain-containing protein</fullName>
    </recommendedName>
</protein>
<evidence type="ECO:0000256" key="5">
    <source>
        <dbReference type="ARBA" id="ARBA00022801"/>
    </source>
</evidence>
<accession>A0A8H7QN87</accession>
<comment type="similarity">
    <text evidence="2">In the N-terminal section; belongs to the heme-copper respiratory oxidase family.</text>
</comment>
<dbReference type="Pfam" id="PF00115">
    <property type="entry name" value="COX1"/>
    <property type="match status" value="1"/>
</dbReference>
<dbReference type="GO" id="GO:0016020">
    <property type="term" value="C:membrane"/>
    <property type="evidence" value="ECO:0007669"/>
    <property type="project" value="InterPro"/>
</dbReference>
<dbReference type="InterPro" id="IPR003647">
    <property type="entry name" value="Intron_nuc_1_rpt"/>
</dbReference>
<dbReference type="GO" id="GO:0015990">
    <property type="term" value="P:electron transport coupled proton transport"/>
    <property type="evidence" value="ECO:0007669"/>
    <property type="project" value="TreeGrafter"/>
</dbReference>
<dbReference type="InterPro" id="IPR004860">
    <property type="entry name" value="LAGLIDADG_dom"/>
</dbReference>
<keyword evidence="7" id="KW-0812">Transmembrane</keyword>
<dbReference type="PANTHER" id="PTHR10422">
    <property type="entry name" value="CYTOCHROME C OXIDASE SUBUNIT 1"/>
    <property type="match status" value="1"/>
</dbReference>
<evidence type="ECO:0000259" key="8">
    <source>
        <dbReference type="PROSITE" id="PS50855"/>
    </source>
</evidence>